<name>Q5JEY9_THEKO</name>
<protein>
    <recommendedName>
        <fullName evidence="4">CGP-CTERM sorting domain-containing protein</fullName>
    </recommendedName>
</protein>
<dbReference type="HOGENOM" id="CLU_034059_0_0_2"/>
<evidence type="ECO:0000313" key="2">
    <source>
        <dbReference type="EMBL" id="BAD84851.1"/>
    </source>
</evidence>
<dbReference type="InParanoid" id="Q5JEY9"/>
<gene>
    <name evidence="2" type="ordered locus">TK0662</name>
</gene>
<dbReference type="NCBIfam" id="TIGR04288">
    <property type="entry name" value="CGP_CTERM"/>
    <property type="match status" value="1"/>
</dbReference>
<dbReference type="RefSeq" id="WP_011249613.1">
    <property type="nucleotide sequence ID" value="NC_006624.1"/>
</dbReference>
<dbReference type="eggNOG" id="arCOG07087">
    <property type="taxonomic scope" value="Archaea"/>
</dbReference>
<feature type="region of interest" description="Disordered" evidence="1">
    <location>
        <begin position="635"/>
        <end position="689"/>
    </location>
</feature>
<accession>Q5JEY9</accession>
<feature type="compositionally biased region" description="Low complexity" evidence="1">
    <location>
        <begin position="635"/>
        <end position="678"/>
    </location>
</feature>
<dbReference type="KEGG" id="tko:TK0662"/>
<proteinExistence type="predicted"/>
<dbReference type="EnsemblBacteria" id="BAD84851">
    <property type="protein sequence ID" value="BAD84851"/>
    <property type="gene ID" value="TK0662"/>
</dbReference>
<dbReference type="Proteomes" id="UP000000536">
    <property type="component" value="Chromosome"/>
</dbReference>
<organism evidence="2 3">
    <name type="scientific">Thermococcus kodakarensis (strain ATCC BAA-918 / JCM 12380 / KOD1)</name>
    <name type="common">Pyrococcus kodakaraensis (strain KOD1)</name>
    <dbReference type="NCBI Taxonomy" id="69014"/>
    <lineage>
        <taxon>Archaea</taxon>
        <taxon>Methanobacteriati</taxon>
        <taxon>Methanobacteriota</taxon>
        <taxon>Thermococci</taxon>
        <taxon>Thermococcales</taxon>
        <taxon>Thermococcaceae</taxon>
        <taxon>Thermococcus</taxon>
    </lineage>
</organism>
<evidence type="ECO:0000256" key="1">
    <source>
        <dbReference type="SAM" id="MobiDB-lite"/>
    </source>
</evidence>
<evidence type="ECO:0008006" key="4">
    <source>
        <dbReference type="Google" id="ProtNLM"/>
    </source>
</evidence>
<dbReference type="GeneID" id="78447177"/>
<dbReference type="AlphaFoldDB" id="Q5JEY9"/>
<evidence type="ECO:0000313" key="3">
    <source>
        <dbReference type="Proteomes" id="UP000000536"/>
    </source>
</evidence>
<keyword evidence="3" id="KW-1185">Reference proteome</keyword>
<dbReference type="PATRIC" id="fig|69014.16.peg.643"/>
<sequence>MKKVFAAIIILAILGINATLAAPVENGTVYISENVKVQIHPNEELLGIVYYLAFGNDTFVIDRGDYIDEVEAHFGKYRNSTAVILLRDYLSRSNRFTWKDTYLARIEMLLVRCSEPPELKIPEYLEEYYSEEGVPEYYREYFNWFKNEFLPALREFANETDFMEFYRTHQDYYMEDLRLYGGALSLIPPDEFMEEHAGVSNVTYVFFHPYLVAIHGHSLTTTENNRTAWGAAGFLPLVRRDPQRTVWSYKTARDTMMGLPLNRDLINSTGLDELLYLNFIYHELGHDVTIPVLNTLDLYTYSYVIDAARDDMPYLTTYDGHYVGLTMIYEGFADAWADYAISHVNHNYTLLAMQMQKAWGEFWVEWLYNEIQSCALDVKSGELKNISLCVPRALESLEKFASPENVTKVYNLEVPVTPVRALDKGWFGNRVVVIYGTANLSPTESRNIKSFADEVAEILRKFYRRNGGIDDVVVKADVNVTPSDLSSHLVLIGTPSTNRIVDIFDDYFPIRLERAGEGWRVIRENNVTSFLLLDEESPLRAVYGNTSVAAGGFQTVDKAALLMASVNPYNTYYYVVWIAGTDENMTKLFKNPTYYLSSYEIWTPGAIEVGFYNKPLAERLSESFNATLLLSPQTTTTTTTTVRTDTTTVPETTTTSVDSSTTTTPTTSPSKSQTTSPVETSRTTATDKNMCGPAALVGLAIIPLLIRRRR</sequence>
<reference evidence="2 3" key="1">
    <citation type="journal article" date="2005" name="Genome Res.">
        <title>Complete genome sequence of the hyperthermophilic archaeon Thermococcus kodakaraensis KOD1 and comparison with Pyrococcus genomes.</title>
        <authorList>
            <person name="Fukui T."/>
            <person name="Atomi H."/>
            <person name="Kanai T."/>
            <person name="Matsumi R."/>
            <person name="Fujiwara S."/>
            <person name="Imanaka T."/>
        </authorList>
    </citation>
    <scope>NUCLEOTIDE SEQUENCE [LARGE SCALE GENOMIC DNA]</scope>
    <source>
        <strain evidence="3">ATCC BAA-918 / JCM 12380 / KOD1</strain>
    </source>
</reference>
<dbReference type="InterPro" id="IPR027552">
    <property type="entry name" value="CGP_CTERM"/>
</dbReference>
<dbReference type="EMBL" id="AP006878">
    <property type="protein sequence ID" value="BAD84851.1"/>
    <property type="molecule type" value="Genomic_DNA"/>
</dbReference>